<evidence type="ECO:0000256" key="5">
    <source>
        <dbReference type="SAM" id="Phobius"/>
    </source>
</evidence>
<evidence type="ECO:0000256" key="2">
    <source>
        <dbReference type="ARBA" id="ARBA00022692"/>
    </source>
</evidence>
<accession>A0A2W2HLS4</accession>
<dbReference type="AlphaFoldDB" id="A0A2W2HLS4"/>
<dbReference type="RefSeq" id="WP_111169503.1">
    <property type="nucleotide sequence ID" value="NZ_POUA01000195.1"/>
</dbReference>
<evidence type="ECO:0000256" key="3">
    <source>
        <dbReference type="ARBA" id="ARBA00022989"/>
    </source>
</evidence>
<keyword evidence="8" id="KW-1185">Reference proteome</keyword>
<keyword evidence="3 5" id="KW-1133">Transmembrane helix</keyword>
<comment type="subcellular location">
    <subcellularLocation>
        <location evidence="1">Endomembrane system</location>
        <topology evidence="1">Multi-pass membrane protein</topology>
    </subcellularLocation>
</comment>
<feature type="transmembrane region" description="Helical" evidence="5">
    <location>
        <begin position="44"/>
        <end position="66"/>
    </location>
</feature>
<dbReference type="InterPro" id="IPR003807">
    <property type="entry name" value="DUF202"/>
</dbReference>
<dbReference type="Proteomes" id="UP000248544">
    <property type="component" value="Unassembled WGS sequence"/>
</dbReference>
<evidence type="ECO:0000259" key="6">
    <source>
        <dbReference type="Pfam" id="PF02656"/>
    </source>
</evidence>
<feature type="domain" description="DUF202" evidence="6">
    <location>
        <begin position="7"/>
        <end position="74"/>
    </location>
</feature>
<feature type="transmembrane region" description="Helical" evidence="5">
    <location>
        <begin position="87"/>
        <end position="107"/>
    </location>
</feature>
<proteinExistence type="predicted"/>
<sequence length="115" mass="12080">MPRPLWDEGLQSERTRLAWVRTATVLAAGGLGAAGMVLRSGANPLPAAAFVLATLLGGVLLARTGVRYRRVQRALHEGRPLDHRADAVLAWYGVLALAAGAAVFVVAESAALLTR</sequence>
<evidence type="ECO:0000313" key="7">
    <source>
        <dbReference type="EMBL" id="PZG39954.1"/>
    </source>
</evidence>
<dbReference type="GO" id="GO:0012505">
    <property type="term" value="C:endomembrane system"/>
    <property type="evidence" value="ECO:0007669"/>
    <property type="project" value="UniProtKB-SubCell"/>
</dbReference>
<reference evidence="7 8" key="1">
    <citation type="submission" date="2018-01" db="EMBL/GenBank/DDBJ databases">
        <title>Draft genome sequence of Sphaerisporangium sp. 7K107.</title>
        <authorList>
            <person name="Sahin N."/>
            <person name="Saygin H."/>
            <person name="Ay H."/>
        </authorList>
    </citation>
    <scope>NUCLEOTIDE SEQUENCE [LARGE SCALE GENOMIC DNA]</scope>
    <source>
        <strain evidence="7 8">7K107</strain>
    </source>
</reference>
<keyword evidence="2 5" id="KW-0812">Transmembrane</keyword>
<comment type="caution">
    <text evidence="7">The sequence shown here is derived from an EMBL/GenBank/DDBJ whole genome shotgun (WGS) entry which is preliminary data.</text>
</comment>
<evidence type="ECO:0000313" key="8">
    <source>
        <dbReference type="Proteomes" id="UP000248544"/>
    </source>
</evidence>
<keyword evidence="4 5" id="KW-0472">Membrane</keyword>
<protein>
    <recommendedName>
        <fullName evidence="6">DUF202 domain-containing protein</fullName>
    </recommendedName>
</protein>
<dbReference type="Pfam" id="PF02656">
    <property type="entry name" value="DUF202"/>
    <property type="match status" value="1"/>
</dbReference>
<dbReference type="EMBL" id="POUA01000195">
    <property type="protein sequence ID" value="PZG39954.1"/>
    <property type="molecule type" value="Genomic_DNA"/>
</dbReference>
<gene>
    <name evidence="7" type="ORF">C1I98_22955</name>
</gene>
<organism evidence="7 8">
    <name type="scientific">Spongiactinospora gelatinilytica</name>
    <dbReference type="NCBI Taxonomy" id="2666298"/>
    <lineage>
        <taxon>Bacteria</taxon>
        <taxon>Bacillati</taxon>
        <taxon>Actinomycetota</taxon>
        <taxon>Actinomycetes</taxon>
        <taxon>Streptosporangiales</taxon>
        <taxon>Streptosporangiaceae</taxon>
        <taxon>Spongiactinospora</taxon>
    </lineage>
</organism>
<name>A0A2W2HLS4_9ACTN</name>
<evidence type="ECO:0000256" key="1">
    <source>
        <dbReference type="ARBA" id="ARBA00004127"/>
    </source>
</evidence>
<feature type="transmembrane region" description="Helical" evidence="5">
    <location>
        <begin position="18"/>
        <end position="38"/>
    </location>
</feature>
<evidence type="ECO:0000256" key="4">
    <source>
        <dbReference type="ARBA" id="ARBA00023136"/>
    </source>
</evidence>